<accession>A0A081B4G4</accession>
<reference evidence="2 3" key="1">
    <citation type="submission" date="2013-11" db="EMBL/GenBank/DDBJ databases">
        <title>The Genome Sequence of Phytophthora parasitica P1976.</title>
        <authorList>
            <consortium name="The Broad Institute Genomics Platform"/>
            <person name="Russ C."/>
            <person name="Tyler B."/>
            <person name="Panabieres F."/>
            <person name="Shan W."/>
            <person name="Tripathy S."/>
            <person name="Grunwald N."/>
            <person name="Machado M."/>
            <person name="Johnson C.S."/>
            <person name="Walker B."/>
            <person name="Young S."/>
            <person name="Zeng Q."/>
            <person name="Gargeya S."/>
            <person name="Fitzgerald M."/>
            <person name="Haas B."/>
            <person name="Abouelleil A."/>
            <person name="Allen A.W."/>
            <person name="Alvarado L."/>
            <person name="Arachchi H.M."/>
            <person name="Berlin A.M."/>
            <person name="Chapman S.B."/>
            <person name="Gainer-Dewar J."/>
            <person name="Goldberg J."/>
            <person name="Griggs A."/>
            <person name="Gujja S."/>
            <person name="Hansen M."/>
            <person name="Howarth C."/>
            <person name="Imamovic A."/>
            <person name="Ireland A."/>
            <person name="Larimer J."/>
            <person name="McCowan C."/>
            <person name="Murphy C."/>
            <person name="Pearson M."/>
            <person name="Poon T.W."/>
            <person name="Priest M."/>
            <person name="Roberts A."/>
            <person name="Saif S."/>
            <person name="Shea T."/>
            <person name="Sisk P."/>
            <person name="Sykes S."/>
            <person name="Wortman J."/>
            <person name="Nusbaum C."/>
            <person name="Birren B."/>
        </authorList>
    </citation>
    <scope>NUCLEOTIDE SEQUENCE [LARGE SCALE GENOMIC DNA]</scope>
    <source>
        <strain evidence="2 3">P1976</strain>
    </source>
</reference>
<sequence>MLARGNTKRQIRARTPAARNGNGEGEALEEEAVVDEQSSDESGTDSPAAKRRRRAADDVSTD</sequence>
<dbReference type="AlphaFoldDB" id="A0A081B4G4"/>
<dbReference type="Proteomes" id="UP000028582">
    <property type="component" value="Unassembled WGS sequence"/>
</dbReference>
<feature type="compositionally biased region" description="Basic residues" evidence="1">
    <location>
        <begin position="1"/>
        <end position="12"/>
    </location>
</feature>
<evidence type="ECO:0000313" key="3">
    <source>
        <dbReference type="Proteomes" id="UP000028582"/>
    </source>
</evidence>
<dbReference type="EMBL" id="ANJA01000095">
    <property type="protein sequence ID" value="ETO86025.1"/>
    <property type="molecule type" value="Genomic_DNA"/>
</dbReference>
<protein>
    <submittedName>
        <fullName evidence="2">Uncharacterized protein</fullName>
    </submittedName>
</protein>
<feature type="region of interest" description="Disordered" evidence="1">
    <location>
        <begin position="1"/>
        <end position="62"/>
    </location>
</feature>
<comment type="caution">
    <text evidence="2">The sequence shown here is derived from an EMBL/GenBank/DDBJ whole genome shotgun (WGS) entry which is preliminary data.</text>
</comment>
<gene>
    <name evidence="2" type="ORF">F444_00390</name>
</gene>
<proteinExistence type="predicted"/>
<feature type="compositionally biased region" description="Acidic residues" evidence="1">
    <location>
        <begin position="26"/>
        <end position="43"/>
    </location>
</feature>
<evidence type="ECO:0000313" key="2">
    <source>
        <dbReference type="EMBL" id="ETO86025.1"/>
    </source>
</evidence>
<evidence type="ECO:0000256" key="1">
    <source>
        <dbReference type="SAM" id="MobiDB-lite"/>
    </source>
</evidence>
<name>A0A081B4G4_PHYNI</name>
<organism evidence="2 3">
    <name type="scientific">Phytophthora nicotianae P1976</name>
    <dbReference type="NCBI Taxonomy" id="1317066"/>
    <lineage>
        <taxon>Eukaryota</taxon>
        <taxon>Sar</taxon>
        <taxon>Stramenopiles</taxon>
        <taxon>Oomycota</taxon>
        <taxon>Peronosporomycetes</taxon>
        <taxon>Peronosporales</taxon>
        <taxon>Peronosporaceae</taxon>
        <taxon>Phytophthora</taxon>
    </lineage>
</organism>